<feature type="region of interest" description="Disordered" evidence="1">
    <location>
        <begin position="263"/>
        <end position="283"/>
    </location>
</feature>
<feature type="compositionally biased region" description="Basic and acidic residues" evidence="1">
    <location>
        <begin position="263"/>
        <end position="273"/>
    </location>
</feature>
<feature type="domain" description="Endonuclease/exonuclease/phosphatase" evidence="2">
    <location>
        <begin position="74"/>
        <end position="469"/>
    </location>
</feature>
<dbReference type="PANTHER" id="PTHR12121:SF36">
    <property type="entry name" value="ENDONUCLEASE_EXONUCLEASE_PHOSPHATASE DOMAIN-CONTAINING PROTEIN"/>
    <property type="match status" value="1"/>
</dbReference>
<sequence>MAADLADVCGYGLLAAAPAPSFLLRRPGISADVQRAAVPAATVPAIAVDAEGEASTPKVWPADSRASSSGMVCMTYNVLLPNSQDGWWIYKYYRDNGPHTSWPARQALLEKQILHCQPDVLCLQEVSEPSFSSDFAFLPAAGYEAVLHDKKGRMRPATFWRSSEWEKVSVQHKDRTLVVTLRKLGGQNAGKTVFVVNVHLSAGPNADRRLRQVQEALDAVSKEAKKLQLEDSAVLVCGDFNSQGNSAVRELLLKGVVNADFRESGDPTEKGQEGRQVTSKTRQQKLGEFQDALDVAFAGRAPATIIAQKVDDLMLYEDGTPTPALLEAVDNAFMSCSNGRDFMNSEDIDRFLLKINRELGRGSEHRFVEAAVEGKGERRLSREDFQALYAAELAEGKFWGVEHDLRELLGSGLCKPQQGPCQLRFDYIYFTSSTLRLTGVQEPLTKAQKLRIFAEPWEVLPNSWHPSDHLPVVAAFDFAS</sequence>
<dbReference type="InterPro" id="IPR005135">
    <property type="entry name" value="Endo/exonuclease/phosphatase"/>
</dbReference>
<dbReference type="PANTHER" id="PTHR12121">
    <property type="entry name" value="CARBON CATABOLITE REPRESSOR PROTEIN 4"/>
    <property type="match status" value="1"/>
</dbReference>
<gene>
    <name evidence="3" type="ORF">EVOR1521_LOCUS4632</name>
</gene>
<dbReference type="AlphaFoldDB" id="A0AA36HU04"/>
<dbReference type="InterPro" id="IPR036691">
    <property type="entry name" value="Endo/exonu/phosph_ase_sf"/>
</dbReference>
<dbReference type="Gene3D" id="3.60.10.10">
    <property type="entry name" value="Endonuclease/exonuclease/phosphatase"/>
    <property type="match status" value="2"/>
</dbReference>
<dbReference type="EMBL" id="CAUJNA010000315">
    <property type="protein sequence ID" value="CAJ1375334.1"/>
    <property type="molecule type" value="Genomic_DNA"/>
</dbReference>
<keyword evidence="4" id="KW-1185">Reference proteome</keyword>
<evidence type="ECO:0000313" key="4">
    <source>
        <dbReference type="Proteomes" id="UP001178507"/>
    </source>
</evidence>
<accession>A0AA36HU04</accession>
<comment type="caution">
    <text evidence="3">The sequence shown here is derived from an EMBL/GenBank/DDBJ whole genome shotgun (WGS) entry which is preliminary data.</text>
</comment>
<dbReference type="Pfam" id="PF03372">
    <property type="entry name" value="Exo_endo_phos"/>
    <property type="match status" value="1"/>
</dbReference>
<evidence type="ECO:0000256" key="1">
    <source>
        <dbReference type="SAM" id="MobiDB-lite"/>
    </source>
</evidence>
<protein>
    <recommendedName>
        <fullName evidence="2">Endonuclease/exonuclease/phosphatase domain-containing protein</fullName>
    </recommendedName>
</protein>
<dbReference type="SUPFAM" id="SSF56219">
    <property type="entry name" value="DNase I-like"/>
    <property type="match status" value="1"/>
</dbReference>
<organism evidence="3 4">
    <name type="scientific">Effrenium voratum</name>
    <dbReference type="NCBI Taxonomy" id="2562239"/>
    <lineage>
        <taxon>Eukaryota</taxon>
        <taxon>Sar</taxon>
        <taxon>Alveolata</taxon>
        <taxon>Dinophyceae</taxon>
        <taxon>Suessiales</taxon>
        <taxon>Symbiodiniaceae</taxon>
        <taxon>Effrenium</taxon>
    </lineage>
</organism>
<dbReference type="Proteomes" id="UP001178507">
    <property type="component" value="Unassembled WGS sequence"/>
</dbReference>
<evidence type="ECO:0000259" key="2">
    <source>
        <dbReference type="Pfam" id="PF03372"/>
    </source>
</evidence>
<dbReference type="InterPro" id="IPR050410">
    <property type="entry name" value="CCR4/nocturin_mRNA_transcr"/>
</dbReference>
<name>A0AA36HU04_9DINO</name>
<dbReference type="GO" id="GO:0000175">
    <property type="term" value="F:3'-5'-RNA exonuclease activity"/>
    <property type="evidence" value="ECO:0007669"/>
    <property type="project" value="TreeGrafter"/>
</dbReference>
<reference evidence="3" key="1">
    <citation type="submission" date="2023-08" db="EMBL/GenBank/DDBJ databases">
        <authorList>
            <person name="Chen Y."/>
            <person name="Shah S."/>
            <person name="Dougan E. K."/>
            <person name="Thang M."/>
            <person name="Chan C."/>
        </authorList>
    </citation>
    <scope>NUCLEOTIDE SEQUENCE</scope>
</reference>
<proteinExistence type="predicted"/>
<evidence type="ECO:0000313" key="3">
    <source>
        <dbReference type="EMBL" id="CAJ1375334.1"/>
    </source>
</evidence>